<evidence type="ECO:0000313" key="2">
    <source>
        <dbReference type="Proteomes" id="UP000184211"/>
    </source>
</evidence>
<dbReference type="AlphaFoldDB" id="A0A1M5L0Q0"/>
<protein>
    <submittedName>
        <fullName evidence="1">Uncharacterized protein</fullName>
    </submittedName>
</protein>
<accession>A0A1M5L0Q0</accession>
<dbReference type="EMBL" id="FQWM01000001">
    <property type="protein sequence ID" value="SHG58566.1"/>
    <property type="molecule type" value="Genomic_DNA"/>
</dbReference>
<dbReference type="RefSeq" id="WP_072791427.1">
    <property type="nucleotide sequence ID" value="NZ_FQWM01000001.1"/>
</dbReference>
<dbReference type="STRING" id="870908.SAMN04488044_1125"/>
<organism evidence="1 2">
    <name type="scientific">Cognatishimia maritima</name>
    <dbReference type="NCBI Taxonomy" id="870908"/>
    <lineage>
        <taxon>Bacteria</taxon>
        <taxon>Pseudomonadati</taxon>
        <taxon>Pseudomonadota</taxon>
        <taxon>Alphaproteobacteria</taxon>
        <taxon>Rhodobacterales</taxon>
        <taxon>Paracoccaceae</taxon>
        <taxon>Cognatishimia</taxon>
    </lineage>
</organism>
<proteinExistence type="predicted"/>
<gene>
    <name evidence="1" type="ORF">SAMN04488044_1125</name>
</gene>
<reference evidence="2" key="1">
    <citation type="submission" date="2016-11" db="EMBL/GenBank/DDBJ databases">
        <authorList>
            <person name="Varghese N."/>
            <person name="Submissions S."/>
        </authorList>
    </citation>
    <scope>NUCLEOTIDE SEQUENCE [LARGE SCALE GENOMIC DNA]</scope>
    <source>
        <strain evidence="2">DSM 28223</strain>
    </source>
</reference>
<name>A0A1M5L0Q0_9RHOB</name>
<keyword evidence="2" id="KW-1185">Reference proteome</keyword>
<evidence type="ECO:0000313" key="1">
    <source>
        <dbReference type="EMBL" id="SHG58566.1"/>
    </source>
</evidence>
<dbReference type="Proteomes" id="UP000184211">
    <property type="component" value="Unassembled WGS sequence"/>
</dbReference>
<sequence>MIECMGIEQMQFFASILGDIVSIFGAHEELIVIEAEVSTVHWERQDDIYCMAPTTPPAIEMPS</sequence>